<dbReference type="KEGG" id="ddd:Dda3937_04139"/>
<sequence>MPTLLLIRGNMGKDTKRGSALISAIKSGSVVDLSKEYAEYGLDMLIDSDALKDIPFINTAVGLVNAVGSARDYIFTEKLVRFLTQFADLAESERADMVDKLNEDDKFTSKAGARIIEIIERMESEDKPELAAKFFKAFACEEINFFELRRVLVALERIPAFDIPALAKFSLCDTSESLRMDQSLLLAFVNAGLGQNSGGFDGGVILPTELCEIFVKAGRLRAD</sequence>
<protein>
    <submittedName>
        <fullName evidence="1">Uncharacterized protein</fullName>
    </submittedName>
</protein>
<reference evidence="1 2" key="1">
    <citation type="journal article" date="2011" name="J. Bacteriol.">
        <title>Genome sequence of the plant-pathogenic bacterium Dickeya dadantii 3937.</title>
        <authorList>
            <person name="Glasner J.D."/>
            <person name="Yang C.H."/>
            <person name="Reverchon S."/>
            <person name="Hugouvieux-Cotte-Pattat N."/>
            <person name="Condemine G."/>
            <person name="Bohin J.P."/>
            <person name="Van Gijsegem F."/>
            <person name="Yang S."/>
            <person name="Franza T."/>
            <person name="Expert D."/>
            <person name="Plunkett G. III"/>
            <person name="San Francisco M.J."/>
            <person name="Charkowski A.O."/>
            <person name="Py B."/>
            <person name="Bell K."/>
            <person name="Rauscher L."/>
            <person name="Rodriguez-Palenzuela P."/>
            <person name="Toussaint A."/>
            <person name="Holeva M.C."/>
            <person name="He S.Y."/>
            <person name="Douet V."/>
            <person name="Boccara M."/>
            <person name="Blanco C."/>
            <person name="Toth I."/>
            <person name="Anderson B.D."/>
            <person name="Biehl B.S."/>
            <person name="Mau B."/>
            <person name="Flynn S.M."/>
            <person name="Barras F."/>
            <person name="Lindeberg M."/>
            <person name="Birch P.R."/>
            <person name="Tsuyumu S."/>
            <person name="Shi X."/>
            <person name="Hibbing M."/>
            <person name="Yap M.N."/>
            <person name="Carpentier M."/>
            <person name="Dassa E."/>
            <person name="Umehara M."/>
            <person name="Kim J.F."/>
            <person name="Rusch M."/>
            <person name="Soni P."/>
            <person name="Mayhew G.F."/>
            <person name="Fouts D.E."/>
            <person name="Gill S.R."/>
            <person name="Blattner F.R."/>
            <person name="Keen N.T."/>
            <person name="Perna N.T."/>
        </authorList>
    </citation>
    <scope>NUCLEOTIDE SEQUENCE [LARGE SCALE GENOMIC DNA]</scope>
    <source>
        <strain evidence="1 2">3937</strain>
    </source>
</reference>
<dbReference type="HOGENOM" id="CLU_1314039_0_0_6"/>
<evidence type="ECO:0000313" key="1">
    <source>
        <dbReference type="EMBL" id="ADM98481.1"/>
    </source>
</evidence>
<dbReference type="AlphaFoldDB" id="E0SC13"/>
<proteinExistence type="predicted"/>
<organism evidence="1 2">
    <name type="scientific">Dickeya dadantii (strain 3937)</name>
    <name type="common">Erwinia chrysanthemi (strain 3937)</name>
    <dbReference type="NCBI Taxonomy" id="198628"/>
    <lineage>
        <taxon>Bacteria</taxon>
        <taxon>Pseudomonadati</taxon>
        <taxon>Pseudomonadota</taxon>
        <taxon>Gammaproteobacteria</taxon>
        <taxon>Enterobacterales</taxon>
        <taxon>Pectobacteriaceae</taxon>
        <taxon>Dickeya</taxon>
    </lineage>
</organism>
<dbReference type="eggNOG" id="ENOG5030D58">
    <property type="taxonomic scope" value="Bacteria"/>
</dbReference>
<gene>
    <name evidence="1" type="ordered locus">Dda3937_04139</name>
</gene>
<dbReference type="EMBL" id="CP002038">
    <property type="protein sequence ID" value="ADM98481.1"/>
    <property type="molecule type" value="Genomic_DNA"/>
</dbReference>
<accession>E0SC13</accession>
<dbReference type="Proteomes" id="UP000006859">
    <property type="component" value="Chromosome"/>
</dbReference>
<evidence type="ECO:0000313" key="2">
    <source>
        <dbReference type="Proteomes" id="UP000006859"/>
    </source>
</evidence>
<name>E0SC13_DICD3</name>
<keyword evidence="2" id="KW-1185">Reference proteome</keyword>